<keyword evidence="1" id="KW-0812">Transmembrane</keyword>
<dbReference type="Proteomes" id="UP000053237">
    <property type="component" value="Unassembled WGS sequence"/>
</dbReference>
<keyword evidence="3" id="KW-1185">Reference proteome</keyword>
<dbReference type="EMBL" id="CAIX01001103">
    <property type="protein sequence ID" value="CCI50758.1"/>
    <property type="molecule type" value="Genomic_DNA"/>
</dbReference>
<feature type="transmembrane region" description="Helical" evidence="1">
    <location>
        <begin position="47"/>
        <end position="68"/>
    </location>
</feature>
<evidence type="ECO:0000313" key="2">
    <source>
        <dbReference type="EMBL" id="CCI50758.1"/>
    </source>
</evidence>
<accession>A0A024GVP8</accession>
<name>A0A024GVP8_9STRA</name>
<feature type="transmembrane region" description="Helical" evidence="1">
    <location>
        <begin position="21"/>
        <end position="41"/>
    </location>
</feature>
<dbReference type="InParanoid" id="A0A024GVP8"/>
<proteinExistence type="predicted"/>
<sequence length="143" mass="15490">MIQKPQCVAMDRVVSSGSLFSCRNICLIRLTSVVISSVVLFDRISVLFLSLSDFFVLSDLLVFFGCFISTSVTTRSQGLALAKSACSFSNMACSCARLVVFFDSIICSRSAMNCSISAKAFSLHSIAIRLCSEAFFASFSSHS</sequence>
<evidence type="ECO:0000313" key="3">
    <source>
        <dbReference type="Proteomes" id="UP000053237"/>
    </source>
</evidence>
<reference evidence="2 3" key="1">
    <citation type="submission" date="2012-05" db="EMBL/GenBank/DDBJ databases">
        <title>Recombination and specialization in a pathogen metapopulation.</title>
        <authorList>
            <person name="Gardiner A."/>
            <person name="Kemen E."/>
            <person name="Schultz-Larsen T."/>
            <person name="MacLean D."/>
            <person name="Van Oosterhout C."/>
            <person name="Jones J.D.G."/>
        </authorList>
    </citation>
    <scope>NUCLEOTIDE SEQUENCE [LARGE SCALE GENOMIC DNA]</scope>
    <source>
        <strain evidence="2 3">Ac Nc2</strain>
    </source>
</reference>
<protein>
    <submittedName>
        <fullName evidence="2">Uncharacterized protein</fullName>
    </submittedName>
</protein>
<organism evidence="2 3">
    <name type="scientific">Albugo candida</name>
    <dbReference type="NCBI Taxonomy" id="65357"/>
    <lineage>
        <taxon>Eukaryota</taxon>
        <taxon>Sar</taxon>
        <taxon>Stramenopiles</taxon>
        <taxon>Oomycota</taxon>
        <taxon>Peronosporomycetes</taxon>
        <taxon>Albuginales</taxon>
        <taxon>Albuginaceae</taxon>
        <taxon>Albugo</taxon>
    </lineage>
</organism>
<comment type="caution">
    <text evidence="2">The sequence shown here is derived from an EMBL/GenBank/DDBJ whole genome shotgun (WGS) entry which is preliminary data.</text>
</comment>
<dbReference type="AlphaFoldDB" id="A0A024GVP8"/>
<keyword evidence="1" id="KW-1133">Transmembrane helix</keyword>
<gene>
    <name evidence="2" type="ORF">BN9_129980</name>
</gene>
<evidence type="ECO:0000256" key="1">
    <source>
        <dbReference type="SAM" id="Phobius"/>
    </source>
</evidence>
<keyword evidence="1" id="KW-0472">Membrane</keyword>